<name>A0A1I5TLL3_9FIRM</name>
<dbReference type="PROSITE" id="PS00723">
    <property type="entry name" value="POLYPRENYL_SYNTHASE_1"/>
    <property type="match status" value="1"/>
</dbReference>
<dbReference type="GO" id="GO:0004337">
    <property type="term" value="F:(2E,6E)-farnesyl diphosphate synthase activity"/>
    <property type="evidence" value="ECO:0007669"/>
    <property type="project" value="UniProtKB-EC"/>
</dbReference>
<protein>
    <recommendedName>
        <fullName evidence="4">Farnesyl diphosphate synthase</fullName>
        <ecNumber evidence="3">2.5.1.10</ecNumber>
    </recommendedName>
    <alternativeName>
        <fullName evidence="10">(2E,6E)-farnesyl diphosphate synthase</fullName>
    </alternativeName>
    <alternativeName>
        <fullName evidence="9">Geranyltranstransferase</fullName>
    </alternativeName>
</protein>
<dbReference type="InterPro" id="IPR008949">
    <property type="entry name" value="Isoprenoid_synthase_dom_sf"/>
</dbReference>
<dbReference type="SFLD" id="SFLDG01017">
    <property type="entry name" value="Polyprenyl_Transferase_Like"/>
    <property type="match status" value="1"/>
</dbReference>
<dbReference type="Pfam" id="PF00348">
    <property type="entry name" value="polyprenyl_synt"/>
    <property type="match status" value="1"/>
</dbReference>
<keyword evidence="5 12" id="KW-0808">Transferase</keyword>
<comment type="cofactor">
    <cofactor evidence="1">
        <name>Mg(2+)</name>
        <dbReference type="ChEBI" id="CHEBI:18420"/>
    </cofactor>
</comment>
<dbReference type="RefSeq" id="WP_074886710.1">
    <property type="nucleotide sequence ID" value="NZ_FOXO01000009.1"/>
</dbReference>
<reference evidence="14" key="1">
    <citation type="submission" date="2016-10" db="EMBL/GenBank/DDBJ databases">
        <authorList>
            <person name="Varghese N."/>
            <person name="Submissions S."/>
        </authorList>
    </citation>
    <scope>NUCLEOTIDE SEQUENCE [LARGE SCALE GENOMIC DNA]</scope>
    <source>
        <strain evidence="14">P18</strain>
    </source>
</reference>
<dbReference type="NCBIfam" id="NF045485">
    <property type="entry name" value="FPPsyn"/>
    <property type="match status" value="1"/>
</dbReference>
<dbReference type="SUPFAM" id="SSF48576">
    <property type="entry name" value="Terpenoid synthases"/>
    <property type="match status" value="1"/>
</dbReference>
<evidence type="ECO:0000256" key="4">
    <source>
        <dbReference type="ARBA" id="ARBA00015100"/>
    </source>
</evidence>
<gene>
    <name evidence="13" type="ORF">SAMN04487928_10999</name>
</gene>
<dbReference type="PANTHER" id="PTHR43281">
    <property type="entry name" value="FARNESYL DIPHOSPHATE SYNTHASE"/>
    <property type="match status" value="1"/>
</dbReference>
<dbReference type="Gene3D" id="1.10.600.10">
    <property type="entry name" value="Farnesyl Diphosphate Synthase"/>
    <property type="match status" value="1"/>
</dbReference>
<accession>A0A1I5TLL3</accession>
<dbReference type="InterPro" id="IPR000092">
    <property type="entry name" value="Polyprenyl_synt"/>
</dbReference>
<dbReference type="CDD" id="cd00685">
    <property type="entry name" value="Trans_IPPS_HT"/>
    <property type="match status" value="1"/>
</dbReference>
<dbReference type="PROSITE" id="PS00444">
    <property type="entry name" value="POLYPRENYL_SYNTHASE_2"/>
    <property type="match status" value="1"/>
</dbReference>
<evidence type="ECO:0000256" key="1">
    <source>
        <dbReference type="ARBA" id="ARBA00001946"/>
    </source>
</evidence>
<keyword evidence="6" id="KW-0479">Metal-binding</keyword>
<evidence type="ECO:0000256" key="9">
    <source>
        <dbReference type="ARBA" id="ARBA00032380"/>
    </source>
</evidence>
<dbReference type="FunFam" id="1.10.600.10:FF:000001">
    <property type="entry name" value="Geranylgeranyl diphosphate synthase"/>
    <property type="match status" value="1"/>
</dbReference>
<comment type="catalytic activity">
    <reaction evidence="11">
        <text>isopentenyl diphosphate + (2E)-geranyl diphosphate = (2E,6E)-farnesyl diphosphate + diphosphate</text>
        <dbReference type="Rhea" id="RHEA:19361"/>
        <dbReference type="ChEBI" id="CHEBI:33019"/>
        <dbReference type="ChEBI" id="CHEBI:58057"/>
        <dbReference type="ChEBI" id="CHEBI:128769"/>
        <dbReference type="ChEBI" id="CHEBI:175763"/>
        <dbReference type="EC" id="2.5.1.10"/>
    </reaction>
</comment>
<dbReference type="AlphaFoldDB" id="A0A1I5TLL3"/>
<dbReference type="PANTHER" id="PTHR43281:SF1">
    <property type="entry name" value="FARNESYL DIPHOSPHATE SYNTHASE"/>
    <property type="match status" value="1"/>
</dbReference>
<evidence type="ECO:0000256" key="3">
    <source>
        <dbReference type="ARBA" id="ARBA00012439"/>
    </source>
</evidence>
<dbReference type="EC" id="2.5.1.10" evidence="3"/>
<evidence type="ECO:0000256" key="11">
    <source>
        <dbReference type="ARBA" id="ARBA00049399"/>
    </source>
</evidence>
<sequence length="314" mass="34529">MSTADFEKRLTEKAAFVSDIIKTFLPKEEGYAAKVLEAMNYSLMAGGKRIRPIMMFESYRLFAGDLADDSVIKPFLAAIEMIHTYSLVHDDLPAMDNDEYRRGRKTTHAVYGAGMATLAGDGLLNYAFETAILGAMSGKELSDYDADTKNRYLAALNILATKAGVYGMVGGQCADIMAENSTDLSDSEKKDVLFYIDENKTGALIEASLMVGAVLGGADRLQVEKMEKIGSNVGIAFQIQDDILDIEGTLEELGKPIGSDEKNGKSTYVSLYGIESAKAKVKELTDEATKSLEDMNFDDSFLDELFQYMIYRKK</sequence>
<dbReference type="EMBL" id="FOXO01000009">
    <property type="protein sequence ID" value="SFP83939.1"/>
    <property type="molecule type" value="Genomic_DNA"/>
</dbReference>
<evidence type="ECO:0000256" key="8">
    <source>
        <dbReference type="ARBA" id="ARBA00023229"/>
    </source>
</evidence>
<dbReference type="InterPro" id="IPR053378">
    <property type="entry name" value="Prenyl_diphosphate_synthase"/>
</dbReference>
<organism evidence="13 14">
    <name type="scientific">Butyrivibrio proteoclasticus</name>
    <dbReference type="NCBI Taxonomy" id="43305"/>
    <lineage>
        <taxon>Bacteria</taxon>
        <taxon>Bacillati</taxon>
        <taxon>Bacillota</taxon>
        <taxon>Clostridia</taxon>
        <taxon>Lachnospirales</taxon>
        <taxon>Lachnospiraceae</taxon>
        <taxon>Butyrivibrio</taxon>
    </lineage>
</organism>
<evidence type="ECO:0000256" key="2">
    <source>
        <dbReference type="ARBA" id="ARBA00006706"/>
    </source>
</evidence>
<dbReference type="GO" id="GO:0005737">
    <property type="term" value="C:cytoplasm"/>
    <property type="evidence" value="ECO:0007669"/>
    <property type="project" value="UniProtKB-ARBA"/>
</dbReference>
<dbReference type="GO" id="GO:0016114">
    <property type="term" value="P:terpenoid biosynthetic process"/>
    <property type="evidence" value="ECO:0007669"/>
    <property type="project" value="UniProtKB-ARBA"/>
</dbReference>
<keyword evidence="8" id="KW-0414">Isoprene biosynthesis</keyword>
<evidence type="ECO:0000256" key="7">
    <source>
        <dbReference type="ARBA" id="ARBA00022842"/>
    </source>
</evidence>
<keyword evidence="14" id="KW-1185">Reference proteome</keyword>
<evidence type="ECO:0000256" key="5">
    <source>
        <dbReference type="ARBA" id="ARBA00022679"/>
    </source>
</evidence>
<evidence type="ECO:0000313" key="13">
    <source>
        <dbReference type="EMBL" id="SFP83939.1"/>
    </source>
</evidence>
<keyword evidence="7" id="KW-0460">Magnesium</keyword>
<dbReference type="Proteomes" id="UP000182624">
    <property type="component" value="Unassembled WGS sequence"/>
</dbReference>
<dbReference type="InterPro" id="IPR033749">
    <property type="entry name" value="Polyprenyl_synt_CS"/>
</dbReference>
<dbReference type="SFLD" id="SFLDS00005">
    <property type="entry name" value="Isoprenoid_Synthase_Type_I"/>
    <property type="match status" value="1"/>
</dbReference>
<dbReference type="GO" id="GO:0046872">
    <property type="term" value="F:metal ion binding"/>
    <property type="evidence" value="ECO:0007669"/>
    <property type="project" value="UniProtKB-KW"/>
</dbReference>
<proteinExistence type="inferred from homology"/>
<evidence type="ECO:0000256" key="6">
    <source>
        <dbReference type="ARBA" id="ARBA00022723"/>
    </source>
</evidence>
<evidence type="ECO:0000313" key="14">
    <source>
        <dbReference type="Proteomes" id="UP000182624"/>
    </source>
</evidence>
<evidence type="ECO:0000256" key="12">
    <source>
        <dbReference type="RuleBase" id="RU004466"/>
    </source>
</evidence>
<evidence type="ECO:0000256" key="10">
    <source>
        <dbReference type="ARBA" id="ARBA00032873"/>
    </source>
</evidence>
<comment type="similarity">
    <text evidence="2 12">Belongs to the FPP/GGPP synthase family.</text>
</comment>